<accession>A0A7I8KJP8</accession>
<reference evidence="1" key="1">
    <citation type="submission" date="2020-02" db="EMBL/GenBank/DDBJ databases">
        <authorList>
            <person name="Scholz U."/>
            <person name="Mascher M."/>
            <person name="Fiebig A."/>
        </authorList>
    </citation>
    <scope>NUCLEOTIDE SEQUENCE</scope>
</reference>
<dbReference type="SUPFAM" id="SSF48371">
    <property type="entry name" value="ARM repeat"/>
    <property type="match status" value="1"/>
</dbReference>
<evidence type="ECO:0000313" key="2">
    <source>
        <dbReference type="Proteomes" id="UP000663760"/>
    </source>
</evidence>
<dbReference type="InterPro" id="IPR019516">
    <property type="entry name" value="Glomulin/ALF4"/>
</dbReference>
<organism evidence="1 2">
    <name type="scientific">Spirodela intermedia</name>
    <name type="common">Intermediate duckweed</name>
    <dbReference type="NCBI Taxonomy" id="51605"/>
    <lineage>
        <taxon>Eukaryota</taxon>
        <taxon>Viridiplantae</taxon>
        <taxon>Streptophyta</taxon>
        <taxon>Embryophyta</taxon>
        <taxon>Tracheophyta</taxon>
        <taxon>Spermatophyta</taxon>
        <taxon>Magnoliopsida</taxon>
        <taxon>Liliopsida</taxon>
        <taxon>Araceae</taxon>
        <taxon>Lemnoideae</taxon>
        <taxon>Spirodela</taxon>
    </lineage>
</organism>
<dbReference type="InterPro" id="IPR013877">
    <property type="entry name" value="YAP-bd/ALF4/Glomulin"/>
</dbReference>
<dbReference type="InterPro" id="IPR016024">
    <property type="entry name" value="ARM-type_fold"/>
</dbReference>
<dbReference type="PANTHER" id="PTHR15430">
    <property type="entry name" value="GLOMULIN"/>
    <property type="match status" value="1"/>
</dbReference>
<proteinExistence type="predicted"/>
<dbReference type="Pfam" id="PF08568">
    <property type="entry name" value="Kinetochor_Ybp2"/>
    <property type="match status" value="2"/>
</dbReference>
<dbReference type="GO" id="GO:0005737">
    <property type="term" value="C:cytoplasm"/>
    <property type="evidence" value="ECO:0007669"/>
    <property type="project" value="TreeGrafter"/>
</dbReference>
<dbReference type="PANTHER" id="PTHR15430:SF1">
    <property type="entry name" value="GLOMULIN"/>
    <property type="match status" value="1"/>
</dbReference>
<dbReference type="GO" id="GO:0055105">
    <property type="term" value="F:ubiquitin-protein transferase inhibitor activity"/>
    <property type="evidence" value="ECO:0007669"/>
    <property type="project" value="TreeGrafter"/>
</dbReference>
<evidence type="ECO:0000313" key="1">
    <source>
        <dbReference type="EMBL" id="CAA7398019.1"/>
    </source>
</evidence>
<dbReference type="Proteomes" id="UP000663760">
    <property type="component" value="Chromosome 6"/>
</dbReference>
<sequence length="575" mass="63363">MASARTSHEGIDIGRVWLDGEPSSSVSSRLREALTNCSKYFAAGDYGGGDKAIAEVVELLTNIVEWSPSASENVVPREAVSEEALLEILEFLSSPTADEMTVDALSLELPKLVVKFVGISDECRKYAERIIDYLITTCNPRDMLSMLCEASNQLERLTLMNFKLAFASVNSLGKYNFALAKRGHLFFFEWNTYLSVFSLQIGLKDIMNMSSRDLYIFNALDSQIKVSTMPIDFVVLLAGLSKVILSVRRHHVQQIKVALPVVLKVTRTISSDFDGEDEVSLLDLYRAVIGIGISIQSVCDKSMGERKEELRAILGLYTIQNLAFLSMSNLASKVSSCISSVKELSQFLPICGLSYLGLITGDDVESINRAVWGVLWGSISEEVAKAAGELVVTLLDELRTSPTKRWQAVGMLKHLLSSTDYSWKIKAHSVELLLNIMDATVDEEQDNDCTERSFLIPSIFAALQALEKVMVFSADAALRKKAFSAFKKVVSDIPRLQRFDVLKALITNSSSPDMVGLLLDLVREEVNQESRRGASSSEDAPSFWSGSALELVELVLRPPKGGPPAFPQDGVPVLF</sequence>
<dbReference type="EMBL" id="LR746269">
    <property type="protein sequence ID" value="CAA7398019.1"/>
    <property type="molecule type" value="Genomic_DNA"/>
</dbReference>
<gene>
    <name evidence="1" type="ORF">SI8410_06008684</name>
</gene>
<dbReference type="OrthoDB" id="619536at2759"/>
<protein>
    <submittedName>
        <fullName evidence="1">Uncharacterized protein</fullName>
    </submittedName>
</protein>
<keyword evidence="2" id="KW-1185">Reference proteome</keyword>
<name>A0A7I8KJP8_SPIIN</name>
<dbReference type="AlphaFoldDB" id="A0A7I8KJP8"/>